<dbReference type="RefSeq" id="WP_055275315.1">
    <property type="nucleotide sequence ID" value="NZ_CP071249.1"/>
</dbReference>
<organism evidence="2 4">
    <name type="scientific">Turicibacter bilis</name>
    <dbReference type="NCBI Taxonomy" id="2735723"/>
    <lineage>
        <taxon>Bacteria</taxon>
        <taxon>Bacillati</taxon>
        <taxon>Bacillota</taxon>
        <taxon>Erysipelotrichia</taxon>
        <taxon>Erysipelotrichales</taxon>
        <taxon>Turicibacteraceae</taxon>
        <taxon>Turicibacter</taxon>
    </lineage>
</organism>
<dbReference type="Proteomes" id="UP001058072">
    <property type="component" value="Chromosome"/>
</dbReference>
<dbReference type="AlphaFoldDB" id="A0A9Q9CI61"/>
<evidence type="ECO:0000313" key="4">
    <source>
        <dbReference type="Proteomes" id="UP001058072"/>
    </source>
</evidence>
<keyword evidence="3" id="KW-1185">Reference proteome</keyword>
<evidence type="ECO:0000313" key="3">
    <source>
        <dbReference type="Proteomes" id="UP001058016"/>
    </source>
</evidence>
<evidence type="ECO:0000313" key="2">
    <source>
        <dbReference type="EMBL" id="UUF07396.1"/>
    </source>
</evidence>
<name>A0A9Q9CI61_9FIRM</name>
<reference evidence="2 3" key="1">
    <citation type="submission" date="2021-03" db="EMBL/GenBank/DDBJ databases">
        <title>Comparative Genomics and Metabolomics in the genus Turicibacter.</title>
        <authorList>
            <person name="Maki J."/>
            <person name="Looft T."/>
        </authorList>
    </citation>
    <scope>NUCLEOTIDE SEQUENCE</scope>
    <source>
        <strain evidence="2">ISU324</strain>
        <strain evidence="1 3">MMM721</strain>
    </source>
</reference>
<protein>
    <submittedName>
        <fullName evidence="2">Uncharacterized protein</fullName>
    </submittedName>
</protein>
<sequence length="122" mass="14557">MLEPKPIFKPYQFVQQIEFKNKDIHRHDLGLDYFGFIKTSHVIERTMIEYEIVFASSNEHRVLEYSLRPLSDDEIESRLEQILKSPEKYQTFIDTLQSELNLQLDYPNLFCTQSLPLEMALE</sequence>
<dbReference type="EMBL" id="CP071250">
    <property type="protein sequence ID" value="UUF07396.1"/>
    <property type="molecule type" value="Genomic_DNA"/>
</dbReference>
<dbReference type="EMBL" id="CP071249">
    <property type="protein sequence ID" value="UUF06156.1"/>
    <property type="molecule type" value="Genomic_DNA"/>
</dbReference>
<accession>A0A9Q9CI61</accession>
<dbReference type="Proteomes" id="UP001058016">
    <property type="component" value="Chromosome"/>
</dbReference>
<evidence type="ECO:0000313" key="1">
    <source>
        <dbReference type="EMBL" id="UUF06156.1"/>
    </source>
</evidence>
<proteinExistence type="predicted"/>
<gene>
    <name evidence="1" type="ORF">J0J69_00775</name>
    <name evidence="2" type="ORF">J0J70_07065</name>
</gene>